<accession>A0A1M6UGA6</accession>
<keyword evidence="3" id="KW-1185">Reference proteome</keyword>
<dbReference type="Pfam" id="PF19546">
    <property type="entry name" value="DUF6070"/>
    <property type="match status" value="1"/>
</dbReference>
<organism evidence="2 3">
    <name type="scientific">Hespellia stercorisuis DSM 15480</name>
    <dbReference type="NCBI Taxonomy" id="1121950"/>
    <lineage>
        <taxon>Bacteria</taxon>
        <taxon>Bacillati</taxon>
        <taxon>Bacillota</taxon>
        <taxon>Clostridia</taxon>
        <taxon>Lachnospirales</taxon>
        <taxon>Lachnospiraceae</taxon>
        <taxon>Hespellia</taxon>
    </lineage>
</organism>
<dbReference type="EMBL" id="FQZY01000072">
    <property type="protein sequence ID" value="SHK68201.1"/>
    <property type="molecule type" value="Genomic_DNA"/>
</dbReference>
<dbReference type="Proteomes" id="UP000184301">
    <property type="component" value="Unassembled WGS sequence"/>
</dbReference>
<evidence type="ECO:0000313" key="2">
    <source>
        <dbReference type="EMBL" id="SHK68201.1"/>
    </source>
</evidence>
<gene>
    <name evidence="2" type="ORF">SAMN02745243_03494</name>
</gene>
<evidence type="ECO:0000313" key="3">
    <source>
        <dbReference type="Proteomes" id="UP000184301"/>
    </source>
</evidence>
<dbReference type="InterPro" id="IPR045714">
    <property type="entry name" value="DUF6070"/>
</dbReference>
<feature type="compositionally biased region" description="Polar residues" evidence="1">
    <location>
        <begin position="44"/>
        <end position="55"/>
    </location>
</feature>
<evidence type="ECO:0000256" key="1">
    <source>
        <dbReference type="SAM" id="MobiDB-lite"/>
    </source>
</evidence>
<feature type="region of interest" description="Disordered" evidence="1">
    <location>
        <begin position="35"/>
        <end position="55"/>
    </location>
</feature>
<dbReference type="RefSeq" id="WP_242945477.1">
    <property type="nucleotide sequence ID" value="NZ_FQZY01000072.1"/>
</dbReference>
<sequence length="411" mass="47850">MRSGSDRMKTQRILLLIISILILCTGCSTGNADAVPADQEKNSPESSQKNTQNEKQLSVYADSVKRAEGYKDIYEKAANENKLGSLEFKRQVIQFFGEEGCVAVDRENQIDMTHYEQVEDFCQKAQNKQDAEVEIFSILNEGQFIRYDLRTSGGKIQVIISSIEWADGSPRGNYYHEFEAYTWKYTEGGYFFIEEYHPPGFDGDIGQTGFRVIPLDQTCRDLNQQYVYPVGYTRNKLLISDWNEQDYSDLDFYDLYEILYRLKTGSYLSYLEHTRGAEFEIPENEFEEVLQTYFQISSEQIQENTVYHADSQTYRYRPRGMYDAEFAYEPYPEVTACEEQEDGTIKLTINAVWERKLLDCAFVSELVVRPLENGQYQYVSNTVIHSDQTIEPEWYTPRLSDEAWASYYGEQ</sequence>
<reference evidence="2 3" key="1">
    <citation type="submission" date="2016-11" db="EMBL/GenBank/DDBJ databases">
        <authorList>
            <person name="Jaros S."/>
            <person name="Januszkiewicz K."/>
            <person name="Wedrychowicz H."/>
        </authorList>
    </citation>
    <scope>NUCLEOTIDE SEQUENCE [LARGE SCALE GENOMIC DNA]</scope>
    <source>
        <strain evidence="2 3">DSM 15480</strain>
    </source>
</reference>
<dbReference type="STRING" id="1121950.SAMN02745243_03494"/>
<protein>
    <submittedName>
        <fullName evidence="2">Uncharacterized protein</fullName>
    </submittedName>
</protein>
<dbReference type="AlphaFoldDB" id="A0A1M6UGA6"/>
<name>A0A1M6UGA6_9FIRM</name>
<proteinExistence type="predicted"/>